<evidence type="ECO:0000313" key="2">
    <source>
        <dbReference type="EMBL" id="GJJ06602.1"/>
    </source>
</evidence>
<evidence type="ECO:0000256" key="1">
    <source>
        <dbReference type="SAM" id="MobiDB-lite"/>
    </source>
</evidence>
<feature type="region of interest" description="Disordered" evidence="1">
    <location>
        <begin position="1"/>
        <end position="42"/>
    </location>
</feature>
<keyword evidence="3" id="KW-1185">Reference proteome</keyword>
<dbReference type="EMBL" id="BPWL01000001">
    <property type="protein sequence ID" value="GJJ06602.1"/>
    <property type="molecule type" value="Genomic_DNA"/>
</dbReference>
<accession>A0AAV4ZX72</accession>
<proteinExistence type="predicted"/>
<reference evidence="2" key="1">
    <citation type="submission" date="2021-10" db="EMBL/GenBank/DDBJ databases">
        <title>De novo Genome Assembly of Clathrus columnatus (Basidiomycota, Fungi) Using Illumina and Nanopore Sequence Data.</title>
        <authorList>
            <person name="Ogiso-Tanaka E."/>
            <person name="Itagaki H."/>
            <person name="Hosoya T."/>
            <person name="Hosaka K."/>
        </authorList>
    </citation>
    <scope>NUCLEOTIDE SEQUENCE</scope>
    <source>
        <strain evidence="2">MO-923</strain>
    </source>
</reference>
<dbReference type="AlphaFoldDB" id="A0AAV4ZX72"/>
<dbReference type="Proteomes" id="UP001050691">
    <property type="component" value="Unassembled WGS sequence"/>
</dbReference>
<gene>
    <name evidence="2" type="ORF">Clacol_000795</name>
</gene>
<evidence type="ECO:0000313" key="3">
    <source>
        <dbReference type="Proteomes" id="UP001050691"/>
    </source>
</evidence>
<name>A0AAV4ZX72_9AGAM</name>
<organism evidence="2 3">
    <name type="scientific">Clathrus columnatus</name>
    <dbReference type="NCBI Taxonomy" id="1419009"/>
    <lineage>
        <taxon>Eukaryota</taxon>
        <taxon>Fungi</taxon>
        <taxon>Dikarya</taxon>
        <taxon>Basidiomycota</taxon>
        <taxon>Agaricomycotina</taxon>
        <taxon>Agaricomycetes</taxon>
        <taxon>Phallomycetidae</taxon>
        <taxon>Phallales</taxon>
        <taxon>Clathraceae</taxon>
        <taxon>Clathrus</taxon>
    </lineage>
</organism>
<sequence length="64" mass="6985">MTISDSSRIDYQRPEPGVGIITRNRQHTQKVAQTQDSEDTDVAAGDTKATVYMSESQISTPGTL</sequence>
<protein>
    <submittedName>
        <fullName evidence="2">Uncharacterized protein</fullName>
    </submittedName>
</protein>
<comment type="caution">
    <text evidence="2">The sequence shown here is derived from an EMBL/GenBank/DDBJ whole genome shotgun (WGS) entry which is preliminary data.</text>
</comment>